<dbReference type="AlphaFoldDB" id="A0A225UQV8"/>
<dbReference type="EMBL" id="NBNE01012982">
    <property type="protein sequence ID" value="OWY95403.1"/>
    <property type="molecule type" value="Genomic_DNA"/>
</dbReference>
<keyword evidence="1" id="KW-0547">Nucleotide-binding</keyword>
<dbReference type="Pfam" id="PF05970">
    <property type="entry name" value="PIF1"/>
    <property type="match status" value="1"/>
</dbReference>
<reference evidence="4" key="1">
    <citation type="submission" date="2017-03" db="EMBL/GenBank/DDBJ databases">
        <title>Phytopthora megakarya and P. palmivora, two closely related causual agents of cacao black pod achieved similar genome size and gene model numbers by different mechanisms.</title>
        <authorList>
            <person name="Ali S."/>
            <person name="Shao J."/>
            <person name="Larry D.J."/>
            <person name="Kronmiller B."/>
            <person name="Shen D."/>
            <person name="Strem M.D."/>
            <person name="Melnick R.L."/>
            <person name="Guiltinan M.J."/>
            <person name="Tyler B.M."/>
            <person name="Meinhardt L.W."/>
            <person name="Bailey B.A."/>
        </authorList>
    </citation>
    <scope>NUCLEOTIDE SEQUENCE [LARGE SCALE GENOMIC DNA]</scope>
    <source>
        <strain evidence="4">zdho120</strain>
    </source>
</reference>
<keyword evidence="1" id="KW-0233">DNA recombination</keyword>
<dbReference type="InterPro" id="IPR010285">
    <property type="entry name" value="DNA_helicase_pif1-like_DEAD"/>
</dbReference>
<gene>
    <name evidence="3" type="ORF">PHMEG_00034599</name>
</gene>
<evidence type="ECO:0000313" key="4">
    <source>
        <dbReference type="Proteomes" id="UP000198211"/>
    </source>
</evidence>
<sequence>MLDHIRLQKKVAIAVASSGISGRRPCCKFNILNPVEVVRSQKAELIRNASLIIWDEAPMMHRTCIEVLP</sequence>
<organism evidence="3 4">
    <name type="scientific">Phytophthora megakarya</name>
    <dbReference type="NCBI Taxonomy" id="4795"/>
    <lineage>
        <taxon>Eukaryota</taxon>
        <taxon>Sar</taxon>
        <taxon>Stramenopiles</taxon>
        <taxon>Oomycota</taxon>
        <taxon>Peronosporomycetes</taxon>
        <taxon>Peronosporales</taxon>
        <taxon>Peronosporaceae</taxon>
        <taxon>Phytophthora</taxon>
    </lineage>
</organism>
<keyword evidence="1" id="KW-0227">DNA damage</keyword>
<dbReference type="OrthoDB" id="272985at2759"/>
<dbReference type="GO" id="GO:0005524">
    <property type="term" value="F:ATP binding"/>
    <property type="evidence" value="ECO:0007669"/>
    <property type="project" value="UniProtKB-KW"/>
</dbReference>
<evidence type="ECO:0000313" key="3">
    <source>
        <dbReference type="EMBL" id="OWY95403.1"/>
    </source>
</evidence>
<comment type="catalytic activity">
    <reaction evidence="1">
        <text>ATP + H2O = ADP + phosphate + H(+)</text>
        <dbReference type="Rhea" id="RHEA:13065"/>
        <dbReference type="ChEBI" id="CHEBI:15377"/>
        <dbReference type="ChEBI" id="CHEBI:15378"/>
        <dbReference type="ChEBI" id="CHEBI:30616"/>
        <dbReference type="ChEBI" id="CHEBI:43474"/>
        <dbReference type="ChEBI" id="CHEBI:456216"/>
        <dbReference type="EC" id="5.6.2.3"/>
    </reaction>
</comment>
<dbReference type="GO" id="GO:0000723">
    <property type="term" value="P:telomere maintenance"/>
    <property type="evidence" value="ECO:0007669"/>
    <property type="project" value="InterPro"/>
</dbReference>
<proteinExistence type="inferred from homology"/>
<keyword evidence="1" id="KW-0234">DNA repair</keyword>
<dbReference type="GO" id="GO:0006281">
    <property type="term" value="P:DNA repair"/>
    <property type="evidence" value="ECO:0007669"/>
    <property type="project" value="UniProtKB-KW"/>
</dbReference>
<accession>A0A225UQV8</accession>
<evidence type="ECO:0000256" key="1">
    <source>
        <dbReference type="RuleBase" id="RU363044"/>
    </source>
</evidence>
<feature type="domain" description="DNA helicase Pif1-like DEAD-box helicase" evidence="2">
    <location>
        <begin position="2"/>
        <end position="68"/>
    </location>
</feature>
<keyword evidence="1" id="KW-0067">ATP-binding</keyword>
<keyword evidence="4" id="KW-1185">Reference proteome</keyword>
<keyword evidence="1 3" id="KW-0347">Helicase</keyword>
<keyword evidence="1" id="KW-0378">Hydrolase</keyword>
<dbReference type="GO" id="GO:0006310">
    <property type="term" value="P:DNA recombination"/>
    <property type="evidence" value="ECO:0007669"/>
    <property type="project" value="UniProtKB-KW"/>
</dbReference>
<evidence type="ECO:0000259" key="2">
    <source>
        <dbReference type="Pfam" id="PF05970"/>
    </source>
</evidence>
<protein>
    <recommendedName>
        <fullName evidence="1">ATP-dependent DNA helicase</fullName>
        <ecNumber evidence="1">5.6.2.3</ecNumber>
    </recommendedName>
</protein>
<dbReference type="GO" id="GO:0043139">
    <property type="term" value="F:5'-3' DNA helicase activity"/>
    <property type="evidence" value="ECO:0007669"/>
    <property type="project" value="UniProtKB-EC"/>
</dbReference>
<comment type="similarity">
    <text evidence="1">Belongs to the helicase family.</text>
</comment>
<dbReference type="GO" id="GO:0016887">
    <property type="term" value="F:ATP hydrolysis activity"/>
    <property type="evidence" value="ECO:0007669"/>
    <property type="project" value="RHEA"/>
</dbReference>
<dbReference type="PANTHER" id="PTHR10492">
    <property type="match status" value="1"/>
</dbReference>
<dbReference type="PANTHER" id="PTHR10492:SF57">
    <property type="entry name" value="ATP-DEPENDENT DNA HELICASE"/>
    <property type="match status" value="1"/>
</dbReference>
<comment type="caution">
    <text evidence="3">The sequence shown here is derived from an EMBL/GenBank/DDBJ whole genome shotgun (WGS) entry which is preliminary data.</text>
</comment>
<dbReference type="Proteomes" id="UP000198211">
    <property type="component" value="Unassembled WGS sequence"/>
</dbReference>
<name>A0A225UQV8_9STRA</name>
<comment type="cofactor">
    <cofactor evidence="1">
        <name>Mg(2+)</name>
        <dbReference type="ChEBI" id="CHEBI:18420"/>
    </cofactor>
</comment>
<dbReference type="EC" id="5.6.2.3" evidence="1"/>